<dbReference type="Pfam" id="PF00932">
    <property type="entry name" value="LTD"/>
    <property type="match status" value="1"/>
</dbReference>
<feature type="domain" description="LTD" evidence="2">
    <location>
        <begin position="303"/>
        <end position="439"/>
    </location>
</feature>
<dbReference type="AlphaFoldDB" id="A0A7Y7U459"/>
<dbReference type="InterPro" id="IPR002909">
    <property type="entry name" value="IPT_dom"/>
</dbReference>
<evidence type="ECO:0000313" key="4">
    <source>
        <dbReference type="Proteomes" id="UP000565521"/>
    </source>
</evidence>
<accession>A0A7Y7U459</accession>
<dbReference type="InterPro" id="IPR026444">
    <property type="entry name" value="Secre_tail"/>
</dbReference>
<feature type="compositionally biased region" description="Polar residues" evidence="1">
    <location>
        <begin position="484"/>
        <end position="495"/>
    </location>
</feature>
<proteinExistence type="predicted"/>
<dbReference type="Pfam" id="PF01833">
    <property type="entry name" value="TIG"/>
    <property type="match status" value="1"/>
</dbReference>
<evidence type="ECO:0000313" key="3">
    <source>
        <dbReference type="EMBL" id="NVO30316.1"/>
    </source>
</evidence>
<dbReference type="InterPro" id="IPR001322">
    <property type="entry name" value="Lamin_tail_dom"/>
</dbReference>
<gene>
    <name evidence="3" type="ORF">HW554_03775</name>
</gene>
<comment type="caution">
    <text evidence="3">The sequence shown here is derived from an EMBL/GenBank/DDBJ whole genome shotgun (WGS) entry which is preliminary data.</text>
</comment>
<feature type="compositionally biased region" description="Polar residues" evidence="1">
    <location>
        <begin position="460"/>
        <end position="475"/>
    </location>
</feature>
<dbReference type="SUPFAM" id="SSF81296">
    <property type="entry name" value="E set domains"/>
    <property type="match status" value="1"/>
</dbReference>
<dbReference type="Pfam" id="PF18962">
    <property type="entry name" value="Por_Secre_tail"/>
    <property type="match status" value="1"/>
</dbReference>
<dbReference type="InterPro" id="IPR013783">
    <property type="entry name" value="Ig-like_fold"/>
</dbReference>
<dbReference type="CDD" id="cd00102">
    <property type="entry name" value="IPT"/>
    <property type="match status" value="1"/>
</dbReference>
<organism evidence="3 4">
    <name type="scientific">Hymenobacter lapidiphilus</name>
    <dbReference type="NCBI Taxonomy" id="2608003"/>
    <lineage>
        <taxon>Bacteria</taxon>
        <taxon>Pseudomonadati</taxon>
        <taxon>Bacteroidota</taxon>
        <taxon>Cytophagia</taxon>
        <taxon>Cytophagales</taxon>
        <taxon>Hymenobacteraceae</taxon>
        <taxon>Hymenobacter</taxon>
    </lineage>
</organism>
<evidence type="ECO:0000259" key="2">
    <source>
        <dbReference type="PROSITE" id="PS51841"/>
    </source>
</evidence>
<dbReference type="Gene3D" id="2.60.40.10">
    <property type="entry name" value="Immunoglobulins"/>
    <property type="match status" value="2"/>
</dbReference>
<feature type="region of interest" description="Disordered" evidence="1">
    <location>
        <begin position="460"/>
        <end position="495"/>
    </location>
</feature>
<dbReference type="EMBL" id="JABKAU010000005">
    <property type="protein sequence ID" value="NVO30316.1"/>
    <property type="molecule type" value="Genomic_DNA"/>
</dbReference>
<dbReference type="InterPro" id="IPR014756">
    <property type="entry name" value="Ig_E-set"/>
</dbReference>
<sequence>MLYFSAFLLDQLVRIRPIVLFSSLLLLSPVVGWGQSNPATYNLNAGSYKFSGFSDVTSTSYPNAVQGHSFSSEPDATTVVPPTANVVLATGGAITSGNIRNEGLDGISLLGTNTNNIGAITLALNTTGRAQIVVSWMTRVVHPGERINGMRLQYRLGQTGNFTEVTGSRFESNVGGQSTSFTDIALPEAVNDQPVVQLRWLYYAVSSSGTRTRIGLDDVIVDSNAGPAIPAPTISSFTPAAGPVGTVVTIDGANFINGVTVSFNGTAATAVNVVSTTQLLATVPAGSSTGPIAVALGSKVGSSSASFVVGSLVGKVVISQVYGGGGNAGATYKNDFVELFNRSGTTVSIGGWSVQYASATATGNFTAITLLPTSASIPAGGYYLIQLAGSTVGADLPKPDFTGTTRLSAANGKVALANSGTPVTEPSNSNVIDFLGYGTANQSEGGSAANSISVTQAATRKNNGCQDTDNNSADFVSNPPAPRNSGTATKPCETSGTLPVQLLSFGAERRPAGVQVSWATATEQNSASFEVQRSATGQAFRTIATVAAQGNSNSRREYAALDQQPLSGAGYYRLHQLDYDGKSSYSVVVSVAAPGEVRVYPNPVQTKLTVELPTAGARYRILSSLGSVMLAGEVPGSKTELDMTSLPSGLYQLEITTLAGREMRKIIKQ</sequence>
<dbReference type="NCBIfam" id="TIGR04183">
    <property type="entry name" value="Por_Secre_tail"/>
    <property type="match status" value="1"/>
</dbReference>
<evidence type="ECO:0000256" key="1">
    <source>
        <dbReference type="SAM" id="MobiDB-lite"/>
    </source>
</evidence>
<name>A0A7Y7U459_9BACT</name>
<keyword evidence="4" id="KW-1185">Reference proteome</keyword>
<dbReference type="PROSITE" id="PS51841">
    <property type="entry name" value="LTD"/>
    <property type="match status" value="1"/>
</dbReference>
<dbReference type="Proteomes" id="UP000565521">
    <property type="component" value="Unassembled WGS sequence"/>
</dbReference>
<reference evidence="3 4" key="1">
    <citation type="submission" date="2020-05" db="EMBL/GenBank/DDBJ databases">
        <title>Hymenobacter terrestris sp. nov. and Hymenobacter lapidiphilus sp. nov., isolated from regoliths in Antarctica.</title>
        <authorList>
            <person name="Sedlacek I."/>
            <person name="Pantucek R."/>
            <person name="Zeman M."/>
            <person name="Holochova P."/>
            <person name="Kralova S."/>
            <person name="Stankova E."/>
            <person name="Sedo O."/>
            <person name="Micenkova L."/>
            <person name="Svec P."/>
            <person name="Gupta V."/>
            <person name="Sood U."/>
            <person name="Korpole U.S."/>
            <person name="Lal R."/>
        </authorList>
    </citation>
    <scope>NUCLEOTIDE SEQUENCE [LARGE SCALE GENOMIC DNA]</scope>
    <source>
        <strain evidence="3 4">P5342</strain>
    </source>
</reference>
<protein>
    <submittedName>
        <fullName evidence="3">Lamin tail domain-containing protein</fullName>
    </submittedName>
</protein>
<dbReference type="InterPro" id="IPR036415">
    <property type="entry name" value="Lamin_tail_dom_sf"/>
</dbReference>
<dbReference type="SUPFAM" id="SSF74853">
    <property type="entry name" value="Lamin A/C globular tail domain"/>
    <property type="match status" value="1"/>
</dbReference>